<dbReference type="Pfam" id="PF01740">
    <property type="entry name" value="STAS"/>
    <property type="match status" value="1"/>
</dbReference>
<dbReference type="SMART" id="SM00100">
    <property type="entry name" value="cNMP"/>
    <property type="match status" value="1"/>
</dbReference>
<feature type="transmembrane region" description="Helical" evidence="5">
    <location>
        <begin position="433"/>
        <end position="454"/>
    </location>
</feature>
<feature type="transmembrane region" description="Helical" evidence="5">
    <location>
        <begin position="491"/>
        <end position="524"/>
    </location>
</feature>
<feature type="transmembrane region" description="Helical" evidence="5">
    <location>
        <begin position="460"/>
        <end position="479"/>
    </location>
</feature>
<feature type="domain" description="STAS" evidence="7">
    <location>
        <begin position="559"/>
        <end position="662"/>
    </location>
</feature>
<dbReference type="InterPro" id="IPR000595">
    <property type="entry name" value="cNMP-bd_dom"/>
</dbReference>
<keyword evidence="4 5" id="KW-0472">Membrane</keyword>
<dbReference type="Pfam" id="PF00916">
    <property type="entry name" value="Sulfate_transp"/>
    <property type="match status" value="1"/>
</dbReference>
<dbReference type="SUPFAM" id="SSF52091">
    <property type="entry name" value="SpoIIaa-like"/>
    <property type="match status" value="1"/>
</dbReference>
<evidence type="ECO:0000256" key="3">
    <source>
        <dbReference type="ARBA" id="ARBA00022989"/>
    </source>
</evidence>
<dbReference type="CDD" id="cd00038">
    <property type="entry name" value="CAP_ED"/>
    <property type="match status" value="1"/>
</dbReference>
<proteinExistence type="predicted"/>
<dbReference type="InterPro" id="IPR014710">
    <property type="entry name" value="RmlC-like_jellyroll"/>
</dbReference>
<dbReference type="Gene3D" id="3.30.750.24">
    <property type="entry name" value="STAS domain"/>
    <property type="match status" value="1"/>
</dbReference>
<dbReference type="InterPro" id="IPR011547">
    <property type="entry name" value="SLC26A/SulP_dom"/>
</dbReference>
<name>A0ABT3A2X0_9RHOB</name>
<evidence type="ECO:0000259" key="7">
    <source>
        <dbReference type="PROSITE" id="PS50801"/>
    </source>
</evidence>
<comment type="caution">
    <text evidence="8">The sequence shown here is derived from an EMBL/GenBank/DDBJ whole genome shotgun (WGS) entry which is preliminary data.</text>
</comment>
<evidence type="ECO:0000313" key="9">
    <source>
        <dbReference type="Proteomes" id="UP001526166"/>
    </source>
</evidence>
<dbReference type="Proteomes" id="UP001526166">
    <property type="component" value="Unassembled WGS sequence"/>
</dbReference>
<feature type="transmembrane region" description="Helical" evidence="5">
    <location>
        <begin position="358"/>
        <end position="380"/>
    </location>
</feature>
<keyword evidence="9" id="KW-1185">Reference proteome</keyword>
<dbReference type="Gene3D" id="2.60.120.10">
    <property type="entry name" value="Jelly Rolls"/>
    <property type="match status" value="1"/>
</dbReference>
<evidence type="ECO:0000256" key="1">
    <source>
        <dbReference type="ARBA" id="ARBA00004141"/>
    </source>
</evidence>
<dbReference type="InterPro" id="IPR018490">
    <property type="entry name" value="cNMP-bd_dom_sf"/>
</dbReference>
<evidence type="ECO:0000256" key="4">
    <source>
        <dbReference type="ARBA" id="ARBA00023136"/>
    </source>
</evidence>
<comment type="subcellular location">
    <subcellularLocation>
        <location evidence="1">Membrane</location>
        <topology evidence="1">Multi-pass membrane protein</topology>
    </subcellularLocation>
</comment>
<dbReference type="CDD" id="cd07042">
    <property type="entry name" value="STAS_SulP_like_sulfate_transporter"/>
    <property type="match status" value="1"/>
</dbReference>
<feature type="transmembrane region" description="Helical" evidence="5">
    <location>
        <begin position="146"/>
        <end position="164"/>
    </location>
</feature>
<protein>
    <submittedName>
        <fullName evidence="8">SulP family inorganic anion transporter</fullName>
    </submittedName>
</protein>
<reference evidence="8 9" key="1">
    <citation type="submission" date="2022-10" db="EMBL/GenBank/DDBJ databases">
        <title>Sinirhodobacter sp. nov., isolated from ocean surface sediments.</title>
        <authorList>
            <person name="He W."/>
            <person name="Wang L."/>
            <person name="Zhang D.-F."/>
        </authorList>
    </citation>
    <scope>NUCLEOTIDE SEQUENCE [LARGE SCALE GENOMIC DNA]</scope>
    <source>
        <strain evidence="8 9">WL0115</strain>
    </source>
</reference>
<organism evidence="8 9">
    <name type="scientific">Sedimentimonas flavescens</name>
    <dbReference type="NCBI Taxonomy" id="2851012"/>
    <lineage>
        <taxon>Bacteria</taxon>
        <taxon>Pseudomonadati</taxon>
        <taxon>Pseudomonadota</taxon>
        <taxon>Alphaproteobacteria</taxon>
        <taxon>Rhodobacterales</taxon>
        <taxon>Rhodobacter group</taxon>
        <taxon>Sedimentimonas</taxon>
    </lineage>
</organism>
<feature type="transmembrane region" description="Helical" evidence="5">
    <location>
        <begin position="107"/>
        <end position="134"/>
    </location>
</feature>
<feature type="transmembrane region" description="Helical" evidence="5">
    <location>
        <begin position="299"/>
        <end position="321"/>
    </location>
</feature>
<dbReference type="PANTHER" id="PTHR43310">
    <property type="entry name" value="SULFATE TRANSPORTER YBAR-RELATED"/>
    <property type="match status" value="1"/>
</dbReference>
<accession>A0ABT3A2X0</accession>
<dbReference type="InterPro" id="IPR002645">
    <property type="entry name" value="STAS_dom"/>
</dbReference>
<dbReference type="PANTHER" id="PTHR43310:SF1">
    <property type="entry name" value="SULFATE TRANSPORTER YBAR-RELATED"/>
    <property type="match status" value="1"/>
</dbReference>
<evidence type="ECO:0000256" key="5">
    <source>
        <dbReference type="SAM" id="Phobius"/>
    </source>
</evidence>
<dbReference type="InterPro" id="IPR036513">
    <property type="entry name" value="STAS_dom_sf"/>
</dbReference>
<feature type="transmembrane region" description="Helical" evidence="5">
    <location>
        <begin position="276"/>
        <end position="292"/>
    </location>
</feature>
<sequence length="816" mass="86102">MIVVPGGIPICRTTGFPRAWACRVQSKAPPGAIIRPAGPLRAGDSWHGPQTRIQTLADFYEQAEKPRVPGLSASQAWPYRASLVIVGEKCEGGLMTAGLKKVTQPGALLAVAVAMSVIAILTVSFAIAFASIIYTGPLAAYAHQGIGLALLGGILLPIVAALLSSYRGIVSHLQEVPAVLLSISAASIMAKASSPDIGFASVVTFIGFTSIITGLVIYLAGSLKLGFVARFIPYSVIAGFLAATGLLLVLGALAMITKQEVSVVHLARIFGPGMPATWLPWMGFGLGAVALTRLIKHSLVLPGIIVLAASAFYFVLFIRGVSIEQAGQMGLLIGPFEGADLLEGLSPRLALEADWNAILAQMPTIFAVASMALLGLLLNVSGIEISIGRELNPERELKALGVGNVLTGLTGGSISYHLLGETTLANKMGVTGLAAPFAVAISSASVLFFGASLIGNLPVGLMGGIVAYLGFDFLYEWVWKKREKLPAADRVVILLIVAIAGSVGFLTAFSVGLILATVLFVVSYAGIDIVRLRSTGAVRRSSVERGAEDLARLEVEAADVVIYELAGFLFFGTANGLYERINSEIHCGAPPRHVILDFRGVKGLDTSASFALTRIAALLDRSGLELTLTGLSPKVKADVLRPSDFPDRVTIMDTLDDALMQIEAGILSDVVPEGSPEEILNALSERYPSFDFSTFASVVSLAPGETLFVQGAASNEVFRLVSGVLRAEATSGDGQPLLIARFLPGAIIGEIAYYADIPRTASMRADTKAVALRFDLDRIADTPDGLRLANEFHREAARHLALRLNRMTLLLRQAGI</sequence>
<dbReference type="EMBL" id="JAOWKW010000018">
    <property type="protein sequence ID" value="MCV2880321.1"/>
    <property type="molecule type" value="Genomic_DNA"/>
</dbReference>
<dbReference type="InterPro" id="IPR052706">
    <property type="entry name" value="Membrane-Transporter-like"/>
</dbReference>
<dbReference type="SUPFAM" id="SSF51206">
    <property type="entry name" value="cAMP-binding domain-like"/>
    <property type="match status" value="1"/>
</dbReference>
<feature type="transmembrane region" description="Helical" evidence="5">
    <location>
        <begin position="199"/>
        <end position="219"/>
    </location>
</feature>
<evidence type="ECO:0000259" key="6">
    <source>
        <dbReference type="PROSITE" id="PS50042"/>
    </source>
</evidence>
<keyword evidence="3 5" id="KW-1133">Transmembrane helix</keyword>
<feature type="domain" description="Cyclic nucleotide-binding" evidence="6">
    <location>
        <begin position="667"/>
        <end position="775"/>
    </location>
</feature>
<keyword evidence="2 5" id="KW-0812">Transmembrane</keyword>
<evidence type="ECO:0000256" key="2">
    <source>
        <dbReference type="ARBA" id="ARBA00022692"/>
    </source>
</evidence>
<gene>
    <name evidence="8" type="ORF">OE699_15895</name>
</gene>
<dbReference type="PROSITE" id="PS50042">
    <property type="entry name" value="CNMP_BINDING_3"/>
    <property type="match status" value="1"/>
</dbReference>
<dbReference type="RefSeq" id="WP_263848634.1">
    <property type="nucleotide sequence ID" value="NZ_JAOWKW010000018.1"/>
</dbReference>
<feature type="transmembrane region" description="Helical" evidence="5">
    <location>
        <begin position="231"/>
        <end position="256"/>
    </location>
</feature>
<dbReference type="PROSITE" id="PS50801">
    <property type="entry name" value="STAS"/>
    <property type="match status" value="1"/>
</dbReference>
<evidence type="ECO:0000313" key="8">
    <source>
        <dbReference type="EMBL" id="MCV2880321.1"/>
    </source>
</evidence>
<dbReference type="Pfam" id="PF00027">
    <property type="entry name" value="cNMP_binding"/>
    <property type="match status" value="1"/>
</dbReference>